<evidence type="ECO:0000313" key="2">
    <source>
        <dbReference type="EMBL" id="JAD94026.1"/>
    </source>
</evidence>
<keyword evidence="1" id="KW-0732">Signal</keyword>
<sequence length="97" mass="11514">MIWFYKFQLYVALQVLAYTTEDKREFPLDVEVSLDTIKKFAQDFFEDKLYISGTVPESESRELPDICFLHSLYFTETSSIVFPYRMMRMSKLLSAIT</sequence>
<organism evidence="2">
    <name type="scientific">Arundo donax</name>
    <name type="common">Giant reed</name>
    <name type="synonym">Donax arundinaceus</name>
    <dbReference type="NCBI Taxonomy" id="35708"/>
    <lineage>
        <taxon>Eukaryota</taxon>
        <taxon>Viridiplantae</taxon>
        <taxon>Streptophyta</taxon>
        <taxon>Embryophyta</taxon>
        <taxon>Tracheophyta</taxon>
        <taxon>Spermatophyta</taxon>
        <taxon>Magnoliopsida</taxon>
        <taxon>Liliopsida</taxon>
        <taxon>Poales</taxon>
        <taxon>Poaceae</taxon>
        <taxon>PACMAD clade</taxon>
        <taxon>Arundinoideae</taxon>
        <taxon>Arundineae</taxon>
        <taxon>Arundo</taxon>
    </lineage>
</organism>
<feature type="chain" id="PRO_5002046719" evidence="1">
    <location>
        <begin position="18"/>
        <end position="97"/>
    </location>
</feature>
<accession>A0A0A9E1X6</accession>
<evidence type="ECO:0000256" key="1">
    <source>
        <dbReference type="SAM" id="SignalP"/>
    </source>
</evidence>
<reference evidence="2" key="2">
    <citation type="journal article" date="2015" name="Data Brief">
        <title>Shoot transcriptome of the giant reed, Arundo donax.</title>
        <authorList>
            <person name="Barrero R.A."/>
            <person name="Guerrero F.D."/>
            <person name="Moolhuijzen P."/>
            <person name="Goolsby J.A."/>
            <person name="Tidwell J."/>
            <person name="Bellgard S.E."/>
            <person name="Bellgard M.I."/>
        </authorList>
    </citation>
    <scope>NUCLEOTIDE SEQUENCE</scope>
    <source>
        <tissue evidence="2">Shoot tissue taken approximately 20 cm above the soil surface</tissue>
    </source>
</reference>
<proteinExistence type="predicted"/>
<dbReference type="AlphaFoldDB" id="A0A0A9E1X6"/>
<name>A0A0A9E1X6_ARUDO</name>
<reference evidence="2" key="1">
    <citation type="submission" date="2014-09" db="EMBL/GenBank/DDBJ databases">
        <authorList>
            <person name="Magalhaes I.L.F."/>
            <person name="Oliveira U."/>
            <person name="Santos F.R."/>
            <person name="Vidigal T.H.D.A."/>
            <person name="Brescovit A.D."/>
            <person name="Santos A.J."/>
        </authorList>
    </citation>
    <scope>NUCLEOTIDE SEQUENCE</scope>
    <source>
        <tissue evidence="2">Shoot tissue taken approximately 20 cm above the soil surface</tissue>
    </source>
</reference>
<dbReference type="EMBL" id="GBRH01203869">
    <property type="protein sequence ID" value="JAD94026.1"/>
    <property type="molecule type" value="Transcribed_RNA"/>
</dbReference>
<protein>
    <submittedName>
        <fullName evidence="2">Uncharacterized protein</fullName>
    </submittedName>
</protein>
<feature type="signal peptide" evidence="1">
    <location>
        <begin position="1"/>
        <end position="17"/>
    </location>
</feature>